<feature type="domain" description="Amidohydrolase-related" evidence="7">
    <location>
        <begin position="75"/>
        <end position="360"/>
    </location>
</feature>
<dbReference type="Proteomes" id="UP001212981">
    <property type="component" value="Unassembled WGS sequence"/>
</dbReference>
<reference evidence="9" key="1">
    <citation type="submission" date="2023-01" db="EMBL/GenBank/DDBJ databases">
        <title>Human gut microbiome strain richness.</title>
        <authorList>
            <person name="Chen-Liaw A."/>
        </authorList>
    </citation>
    <scope>NUCLEOTIDE SEQUENCE</scope>
    <source>
        <strain evidence="9">D8_m1001271B151109d0_201107</strain>
    </source>
</reference>
<dbReference type="Gene3D" id="3.20.20.140">
    <property type="entry name" value="Metal-dependent hydrolases"/>
    <property type="match status" value="1"/>
</dbReference>
<name>A0AAW6CWC5_9FIRM</name>
<dbReference type="InterPro" id="IPR006680">
    <property type="entry name" value="Amidohydro-rel"/>
</dbReference>
<evidence type="ECO:0000256" key="6">
    <source>
        <dbReference type="HAMAP-Rule" id="MF_01518"/>
    </source>
</evidence>
<dbReference type="HAMAP" id="MF_01518">
    <property type="entry name" value="Adenine_deamin"/>
    <property type="match status" value="1"/>
</dbReference>
<keyword evidence="4 6" id="KW-0464">Manganese</keyword>
<evidence type="ECO:0000256" key="1">
    <source>
        <dbReference type="ARBA" id="ARBA00006773"/>
    </source>
</evidence>
<comment type="catalytic activity">
    <reaction evidence="5 6">
        <text>adenine + H2O + H(+) = hypoxanthine + NH4(+)</text>
        <dbReference type="Rhea" id="RHEA:23688"/>
        <dbReference type="ChEBI" id="CHEBI:15377"/>
        <dbReference type="ChEBI" id="CHEBI:15378"/>
        <dbReference type="ChEBI" id="CHEBI:16708"/>
        <dbReference type="ChEBI" id="CHEBI:17368"/>
        <dbReference type="ChEBI" id="CHEBI:28938"/>
        <dbReference type="EC" id="3.5.4.2"/>
    </reaction>
</comment>
<dbReference type="InterPro" id="IPR011059">
    <property type="entry name" value="Metal-dep_hydrolase_composite"/>
</dbReference>
<dbReference type="GO" id="GO:0000034">
    <property type="term" value="F:adenine deaminase activity"/>
    <property type="evidence" value="ECO:0007669"/>
    <property type="project" value="UniProtKB-UniRule"/>
</dbReference>
<organism evidence="9 10">
    <name type="scientific">Faecalicoccus pleomorphus</name>
    <dbReference type="NCBI Taxonomy" id="1323"/>
    <lineage>
        <taxon>Bacteria</taxon>
        <taxon>Bacillati</taxon>
        <taxon>Bacillota</taxon>
        <taxon>Erysipelotrichia</taxon>
        <taxon>Erysipelotrichales</taxon>
        <taxon>Erysipelotrichaceae</taxon>
        <taxon>Faecalicoccus</taxon>
    </lineage>
</organism>
<dbReference type="AlphaFoldDB" id="A0AAW6CWC5"/>
<dbReference type="SUPFAM" id="SSF51556">
    <property type="entry name" value="Metallo-dependent hydrolases"/>
    <property type="match status" value="1"/>
</dbReference>
<gene>
    <name evidence="6 9" type="primary">ade</name>
    <name evidence="9" type="ORF">PND82_03660</name>
</gene>
<dbReference type="Gene3D" id="2.30.40.10">
    <property type="entry name" value="Urease, subunit C, domain 1"/>
    <property type="match status" value="1"/>
</dbReference>
<dbReference type="SUPFAM" id="SSF51338">
    <property type="entry name" value="Composite domain of metallo-dependent hydrolases"/>
    <property type="match status" value="1"/>
</dbReference>
<dbReference type="InterPro" id="IPR026912">
    <property type="entry name" value="Adenine_deam_C"/>
</dbReference>
<proteinExistence type="inferred from homology"/>
<evidence type="ECO:0000256" key="4">
    <source>
        <dbReference type="ARBA" id="ARBA00023211"/>
    </source>
</evidence>
<dbReference type="PANTHER" id="PTHR11113">
    <property type="entry name" value="N-ACETYLGLUCOSAMINE-6-PHOSPHATE DEACETYLASE"/>
    <property type="match status" value="1"/>
</dbReference>
<feature type="domain" description="Adenine deaminase C-terminal" evidence="8">
    <location>
        <begin position="422"/>
        <end position="583"/>
    </location>
</feature>
<evidence type="ECO:0000259" key="7">
    <source>
        <dbReference type="Pfam" id="PF01979"/>
    </source>
</evidence>
<dbReference type="RefSeq" id="WP_272001289.1">
    <property type="nucleotide sequence ID" value="NZ_JAQLXO010000003.1"/>
</dbReference>
<protein>
    <recommendedName>
        <fullName evidence="2 6">Adenine deaminase</fullName>
        <shortName evidence="6">Adenase</shortName>
        <shortName evidence="6">Adenine aminase</shortName>
        <ecNumber evidence="2 6">3.5.4.2</ecNumber>
    </recommendedName>
</protein>
<evidence type="ECO:0000259" key="8">
    <source>
        <dbReference type="Pfam" id="PF13382"/>
    </source>
</evidence>
<comment type="similarity">
    <text evidence="1 6">Belongs to the metallo-dependent hydrolases superfamily. Adenine deaminase family.</text>
</comment>
<accession>A0AAW6CWC5</accession>
<evidence type="ECO:0000256" key="3">
    <source>
        <dbReference type="ARBA" id="ARBA00022801"/>
    </source>
</evidence>
<evidence type="ECO:0000256" key="2">
    <source>
        <dbReference type="ARBA" id="ARBA00012782"/>
    </source>
</evidence>
<keyword evidence="3 6" id="KW-0378">Hydrolase</keyword>
<comment type="cofactor">
    <cofactor evidence="6">
        <name>Mn(2+)</name>
        <dbReference type="ChEBI" id="CHEBI:29035"/>
    </cofactor>
</comment>
<dbReference type="EC" id="3.5.4.2" evidence="2 6"/>
<dbReference type="GO" id="GO:0006146">
    <property type="term" value="P:adenine catabolic process"/>
    <property type="evidence" value="ECO:0007669"/>
    <property type="project" value="InterPro"/>
</dbReference>
<evidence type="ECO:0000313" key="9">
    <source>
        <dbReference type="EMBL" id="MDB7981914.1"/>
    </source>
</evidence>
<evidence type="ECO:0000256" key="5">
    <source>
        <dbReference type="ARBA" id="ARBA00047720"/>
    </source>
</evidence>
<dbReference type="NCBIfam" id="TIGR01178">
    <property type="entry name" value="ade"/>
    <property type="match status" value="1"/>
</dbReference>
<comment type="caution">
    <text evidence="9">The sequence shown here is derived from an EMBL/GenBank/DDBJ whole genome shotgun (WGS) entry which is preliminary data.</text>
</comment>
<dbReference type="Pfam" id="PF01979">
    <property type="entry name" value="Amidohydro_1"/>
    <property type="match status" value="1"/>
</dbReference>
<dbReference type="Pfam" id="PF13382">
    <property type="entry name" value="Adenine_deam_C"/>
    <property type="match status" value="1"/>
</dbReference>
<dbReference type="InterPro" id="IPR006679">
    <property type="entry name" value="Adenine_deam"/>
</dbReference>
<evidence type="ECO:0000313" key="10">
    <source>
        <dbReference type="Proteomes" id="UP001212981"/>
    </source>
</evidence>
<dbReference type="InterPro" id="IPR032466">
    <property type="entry name" value="Metal_Hydrolase"/>
</dbReference>
<sequence length="590" mass="64760">MKIQPKNKRNLLKAALGEIPSDLCIQNVKLVNVITGEIYPANVFVYEGMIDHVEYQDLTKDLDKAKEVLDAKGKYMIPGLIDAHEHIESSMMTPRNFARCVIPHGTTTVITDPHEIANVVGKRGVYYMHEASEGLPMRQLIDIPSCVPSVPGLENAGASFFAEDIAELAELDRAVGLAEVMDFLAVIHGEDRMMDIIDAMDKKGYYLQGHAPYLSGRMLSAYLCGGPKTCHESRTGQEGLEKLRDGMFVDARESSITKNIEDIWKGIKDVRFFDHLCLCTDDREADDILHKGHMNDVVRCAIAYGMDPVLAIKSATFNTAREINIENLGAIAPGYVADMLLVDDLTELKPSHVFFGGQLVAKDGKLEVPVEEKTYPLEKENTVVVKPLTIQDFTIQAPIDNGTCKVNVMVYKDLKLSSTLLETIELPVKDGVVQLQDTSLKYVAVINRHKGHDTIGLGIVKGFGTTTGALASTVSHDCHNLTVVYDTPENALLAANALIRCGGGMSAVKENELLYVLELPLAGLMSLKPAEELAKDNQKMKEANRILGLTEMENPLLRIVTLALPVIPNVKMSDLGLVDVNAKQLIPLFA</sequence>
<dbReference type="PANTHER" id="PTHR11113:SF2">
    <property type="entry name" value="ADENINE DEAMINASE"/>
    <property type="match status" value="1"/>
</dbReference>
<dbReference type="EMBL" id="JAQLXO010000003">
    <property type="protein sequence ID" value="MDB7981914.1"/>
    <property type="molecule type" value="Genomic_DNA"/>
</dbReference>